<keyword evidence="7" id="KW-1185">Reference proteome</keyword>
<dbReference type="InterPro" id="IPR018490">
    <property type="entry name" value="cNMP-bd_dom_sf"/>
</dbReference>
<dbReference type="GO" id="GO:0003677">
    <property type="term" value="F:DNA binding"/>
    <property type="evidence" value="ECO:0007669"/>
    <property type="project" value="UniProtKB-KW"/>
</dbReference>
<dbReference type="InterPro" id="IPR000595">
    <property type="entry name" value="cNMP-bd_dom"/>
</dbReference>
<dbReference type="GO" id="GO:0005829">
    <property type="term" value="C:cytosol"/>
    <property type="evidence" value="ECO:0007669"/>
    <property type="project" value="TreeGrafter"/>
</dbReference>
<dbReference type="PROSITE" id="PS51063">
    <property type="entry name" value="HTH_CRP_2"/>
    <property type="match status" value="1"/>
</dbReference>
<keyword evidence="1" id="KW-0805">Transcription regulation</keyword>
<dbReference type="SMART" id="SM00419">
    <property type="entry name" value="HTH_CRP"/>
    <property type="match status" value="1"/>
</dbReference>
<dbReference type="EMBL" id="JAGTAR010000017">
    <property type="protein sequence ID" value="MBR8536283.1"/>
    <property type="molecule type" value="Genomic_DNA"/>
</dbReference>
<dbReference type="Gene3D" id="2.60.120.10">
    <property type="entry name" value="Jelly Rolls"/>
    <property type="match status" value="1"/>
</dbReference>
<dbReference type="InterPro" id="IPR050397">
    <property type="entry name" value="Env_Response_Regulators"/>
</dbReference>
<organism evidence="6 7">
    <name type="scientific">Carboxylicivirga sediminis</name>
    <dbReference type="NCBI Taxonomy" id="2006564"/>
    <lineage>
        <taxon>Bacteria</taxon>
        <taxon>Pseudomonadati</taxon>
        <taxon>Bacteroidota</taxon>
        <taxon>Bacteroidia</taxon>
        <taxon>Marinilabiliales</taxon>
        <taxon>Marinilabiliaceae</taxon>
        <taxon>Carboxylicivirga</taxon>
    </lineage>
</organism>
<gene>
    <name evidence="6" type="ORF">KDU71_11995</name>
</gene>
<dbReference type="Proteomes" id="UP000679220">
    <property type="component" value="Unassembled WGS sequence"/>
</dbReference>
<dbReference type="Pfam" id="PF13545">
    <property type="entry name" value="HTH_Crp_2"/>
    <property type="match status" value="1"/>
</dbReference>
<feature type="domain" description="Cyclic nucleotide-binding" evidence="4">
    <location>
        <begin position="21"/>
        <end position="81"/>
    </location>
</feature>
<evidence type="ECO:0000256" key="1">
    <source>
        <dbReference type="ARBA" id="ARBA00023015"/>
    </source>
</evidence>
<comment type="caution">
    <text evidence="6">The sequence shown here is derived from an EMBL/GenBank/DDBJ whole genome shotgun (WGS) entry which is preliminary data.</text>
</comment>
<dbReference type="PANTHER" id="PTHR24567:SF26">
    <property type="entry name" value="REGULATORY PROTEIN YEIL"/>
    <property type="match status" value="1"/>
</dbReference>
<protein>
    <submittedName>
        <fullName evidence="6">Crp/Fnr family transcriptional regulator</fullName>
    </submittedName>
</protein>
<dbReference type="InterPro" id="IPR014710">
    <property type="entry name" value="RmlC-like_jellyroll"/>
</dbReference>
<dbReference type="Pfam" id="PF00027">
    <property type="entry name" value="cNMP_binding"/>
    <property type="match status" value="1"/>
</dbReference>
<proteinExistence type="predicted"/>
<dbReference type="InterPro" id="IPR036390">
    <property type="entry name" value="WH_DNA-bd_sf"/>
</dbReference>
<keyword evidence="3" id="KW-0804">Transcription</keyword>
<name>A0A941F3S4_9BACT</name>
<reference evidence="6" key="2">
    <citation type="submission" date="2021-04" db="EMBL/GenBank/DDBJ databases">
        <authorList>
            <person name="Zhang T."/>
            <person name="Zhang Y."/>
            <person name="Lu D."/>
            <person name="Zuo D."/>
            <person name="Du Z."/>
        </authorList>
    </citation>
    <scope>NUCLEOTIDE SEQUENCE</scope>
    <source>
        <strain evidence="6">JR1</strain>
    </source>
</reference>
<dbReference type="InterPro" id="IPR012318">
    <property type="entry name" value="HTH_CRP"/>
</dbReference>
<evidence type="ECO:0000259" key="5">
    <source>
        <dbReference type="PROSITE" id="PS51063"/>
    </source>
</evidence>
<sequence length="214" mass="24364">MERTMKPDRQVFTSFDKCSMYRTGEVVYDVNSKAKTAYLVKKGMVKLFSVGAKGTKQIIRMVREGEIVGYYSQFTNEPEVTGCECMVNSVLCELSEYNLQEAFKTDSNLAFTMLQKACLEMKETCISIMNMSQKTVRARAANILVQQLELFEVEEGNDFPVRISRTDMASWIGTSKESVSRSLNDFMREGLIEMNKETIKVTNLRGLKRVCVIS</sequence>
<feature type="domain" description="HTH crp-type" evidence="5">
    <location>
        <begin position="134"/>
        <end position="205"/>
    </location>
</feature>
<evidence type="ECO:0000256" key="2">
    <source>
        <dbReference type="ARBA" id="ARBA00023125"/>
    </source>
</evidence>
<dbReference type="RefSeq" id="WP_212191246.1">
    <property type="nucleotide sequence ID" value="NZ_JAGTAR010000017.1"/>
</dbReference>
<dbReference type="CDD" id="cd00038">
    <property type="entry name" value="CAP_ED"/>
    <property type="match status" value="1"/>
</dbReference>
<dbReference type="GO" id="GO:0003700">
    <property type="term" value="F:DNA-binding transcription factor activity"/>
    <property type="evidence" value="ECO:0007669"/>
    <property type="project" value="TreeGrafter"/>
</dbReference>
<dbReference type="PROSITE" id="PS50042">
    <property type="entry name" value="CNMP_BINDING_3"/>
    <property type="match status" value="1"/>
</dbReference>
<accession>A0A941F3S4</accession>
<evidence type="ECO:0000256" key="3">
    <source>
        <dbReference type="ARBA" id="ARBA00023163"/>
    </source>
</evidence>
<dbReference type="SUPFAM" id="SSF46785">
    <property type="entry name" value="Winged helix' DNA-binding domain"/>
    <property type="match status" value="1"/>
</dbReference>
<evidence type="ECO:0000313" key="7">
    <source>
        <dbReference type="Proteomes" id="UP000679220"/>
    </source>
</evidence>
<dbReference type="PANTHER" id="PTHR24567">
    <property type="entry name" value="CRP FAMILY TRANSCRIPTIONAL REGULATORY PROTEIN"/>
    <property type="match status" value="1"/>
</dbReference>
<dbReference type="PRINTS" id="PR00034">
    <property type="entry name" value="HTHCRP"/>
</dbReference>
<keyword evidence="2" id="KW-0238">DNA-binding</keyword>
<evidence type="ECO:0000313" key="6">
    <source>
        <dbReference type="EMBL" id="MBR8536283.1"/>
    </source>
</evidence>
<dbReference type="SUPFAM" id="SSF51206">
    <property type="entry name" value="cAMP-binding domain-like"/>
    <property type="match status" value="1"/>
</dbReference>
<evidence type="ECO:0000259" key="4">
    <source>
        <dbReference type="PROSITE" id="PS50042"/>
    </source>
</evidence>
<dbReference type="AlphaFoldDB" id="A0A941F3S4"/>
<reference evidence="6" key="1">
    <citation type="journal article" date="2018" name="Int. J. Syst. Evol. Microbiol.">
        <title>Carboxylicivirga sediminis sp. nov., isolated from coastal sediment.</title>
        <authorList>
            <person name="Wang F.Q."/>
            <person name="Ren L.H."/>
            <person name="Zou R.J."/>
            <person name="Sun Y.Z."/>
            <person name="Liu X.J."/>
            <person name="Jiang F."/>
            <person name="Liu L.J."/>
        </authorList>
    </citation>
    <scope>NUCLEOTIDE SEQUENCE</scope>
    <source>
        <strain evidence="6">JR1</strain>
    </source>
</reference>